<proteinExistence type="predicted"/>
<evidence type="ECO:0000313" key="2">
    <source>
        <dbReference type="Proteomes" id="UP000034543"/>
    </source>
</evidence>
<dbReference type="AlphaFoldDB" id="A0A0G1CHF9"/>
<evidence type="ECO:0000313" key="1">
    <source>
        <dbReference type="EMBL" id="KKS85220.1"/>
    </source>
</evidence>
<accession>A0A0G1CHF9</accession>
<dbReference type="EMBL" id="LCFB01000009">
    <property type="protein sequence ID" value="KKS85220.1"/>
    <property type="molecule type" value="Genomic_DNA"/>
</dbReference>
<protein>
    <submittedName>
        <fullName evidence="1">Uncharacterized protein</fullName>
    </submittedName>
</protein>
<dbReference type="STRING" id="1618436.UV59_C0009G0022"/>
<name>A0A0G1CHF9_9BACT</name>
<organism evidence="1 2">
    <name type="scientific">Candidatus Gottesmanbacteria bacterium GW2011_GWA1_43_11</name>
    <dbReference type="NCBI Taxonomy" id="1618436"/>
    <lineage>
        <taxon>Bacteria</taxon>
        <taxon>Candidatus Gottesmaniibacteriota</taxon>
    </lineage>
</organism>
<gene>
    <name evidence="1" type="ORF">UV59_C0009G0022</name>
</gene>
<dbReference type="Proteomes" id="UP000034543">
    <property type="component" value="Unassembled WGS sequence"/>
</dbReference>
<comment type="caution">
    <text evidence="1">The sequence shown here is derived from an EMBL/GenBank/DDBJ whole genome shotgun (WGS) entry which is preliminary data.</text>
</comment>
<reference evidence="1 2" key="1">
    <citation type="journal article" date="2015" name="Nature">
        <title>rRNA introns, odd ribosomes, and small enigmatic genomes across a large radiation of phyla.</title>
        <authorList>
            <person name="Brown C.T."/>
            <person name="Hug L.A."/>
            <person name="Thomas B.C."/>
            <person name="Sharon I."/>
            <person name="Castelle C.J."/>
            <person name="Singh A."/>
            <person name="Wilkins M.J."/>
            <person name="Williams K.H."/>
            <person name="Banfield J.F."/>
        </authorList>
    </citation>
    <scope>NUCLEOTIDE SEQUENCE [LARGE SCALE GENOMIC DNA]</scope>
</reference>
<sequence length="232" mass="26745">MLSMGNHEHSSSDGRSTSSVLQQARLDMQRYITSMKRPKYGTLGELVWDEDYVGWLQAALITCIQQYFPGYRRDQFPDIYANQPSDYNENLLEIIPFYHLPRIPIPAYMHLIGGSSFFEMTQQEILEAPTQINYDLNPSLMWVEAIEVPTDVPKTRLLSAQEAISFILQYPNVPKKTAITGFTLNSDEKFISSSQQHSWILHRLRSHPRLDESTQALFVNEIATLRIVPHKN</sequence>